<dbReference type="AlphaFoldDB" id="X0ZYH9"/>
<dbReference type="EMBL" id="BART01000768">
    <property type="protein sequence ID" value="GAG74614.1"/>
    <property type="molecule type" value="Genomic_DNA"/>
</dbReference>
<evidence type="ECO:0000313" key="1">
    <source>
        <dbReference type="EMBL" id="GAG74614.1"/>
    </source>
</evidence>
<gene>
    <name evidence="1" type="ORF">S01H4_03208</name>
</gene>
<name>X0ZYH9_9ZZZZ</name>
<evidence type="ECO:0008006" key="2">
    <source>
        <dbReference type="Google" id="ProtNLM"/>
    </source>
</evidence>
<organism evidence="1">
    <name type="scientific">marine sediment metagenome</name>
    <dbReference type="NCBI Taxonomy" id="412755"/>
    <lineage>
        <taxon>unclassified sequences</taxon>
        <taxon>metagenomes</taxon>
        <taxon>ecological metagenomes</taxon>
    </lineage>
</organism>
<accession>X0ZYH9</accession>
<protein>
    <recommendedName>
        <fullName evidence="2">Helix-turn-helix domain-containing protein</fullName>
    </recommendedName>
</protein>
<proteinExistence type="predicted"/>
<reference evidence="1" key="1">
    <citation type="journal article" date="2014" name="Front. Microbiol.">
        <title>High frequency of phylogenetically diverse reductive dehalogenase-homologous genes in deep subseafloor sedimentary metagenomes.</title>
        <authorList>
            <person name="Kawai M."/>
            <person name="Futagami T."/>
            <person name="Toyoda A."/>
            <person name="Takaki Y."/>
            <person name="Nishi S."/>
            <person name="Hori S."/>
            <person name="Arai W."/>
            <person name="Tsubouchi T."/>
            <person name="Morono Y."/>
            <person name="Uchiyama I."/>
            <person name="Ito T."/>
            <person name="Fujiyama A."/>
            <person name="Inagaki F."/>
            <person name="Takami H."/>
        </authorList>
    </citation>
    <scope>NUCLEOTIDE SEQUENCE</scope>
    <source>
        <strain evidence="1">Expedition CK06-06</strain>
    </source>
</reference>
<comment type="caution">
    <text evidence="1">The sequence shown here is derived from an EMBL/GenBank/DDBJ whole genome shotgun (WGS) entry which is preliminary data.</text>
</comment>
<sequence>MINEYIHYRLPLKLINSYTWANLIKPAKAILPILGAYANKDGKAWPGVKIIAELAGYRDPRYRKIRYGMENLIKNKLVIREKPGRHYVYYLTSLALRKGRESFFPIYKEAMIISRKWARLTSSEKSLYPVLGNKAKVNDPDAMDTEFHAIGNIYEFNKYVEWSGISRPSFDSAYQDLNHKNLIAFWPKVDFGKYGIYVPR</sequence>